<dbReference type="InterPro" id="IPR001492">
    <property type="entry name" value="Flagellin"/>
</dbReference>
<evidence type="ECO:0008006" key="9">
    <source>
        <dbReference type="Google" id="ProtNLM"/>
    </source>
</evidence>
<dbReference type="KEGG" id="acht:bsdcttw_42730"/>
<evidence type="ECO:0000256" key="3">
    <source>
        <dbReference type="ARBA" id="ARBA00023143"/>
    </source>
</evidence>
<dbReference type="RefSeq" id="WP_207726448.1">
    <property type="nucleotide sequence ID" value="NZ_AP023368.1"/>
</dbReference>
<accession>A0A7M3S9G5</accession>
<dbReference type="GO" id="GO:0071973">
    <property type="term" value="P:bacterial-type flagellum-dependent cell motility"/>
    <property type="evidence" value="ECO:0007669"/>
    <property type="project" value="InterPro"/>
</dbReference>
<dbReference type="InterPro" id="IPR013384">
    <property type="entry name" value="Flagell_FlgL"/>
</dbReference>
<evidence type="ECO:0000256" key="4">
    <source>
        <dbReference type="SAM" id="Coils"/>
    </source>
</evidence>
<proteinExistence type="inferred from homology"/>
<dbReference type="GO" id="GO:0009424">
    <property type="term" value="C:bacterial-type flagellum hook"/>
    <property type="evidence" value="ECO:0007669"/>
    <property type="project" value="InterPro"/>
</dbReference>
<keyword evidence="8" id="KW-1185">Reference proteome</keyword>
<protein>
    <recommendedName>
        <fullName evidence="9">Flagellar hook-associated protein 3</fullName>
    </recommendedName>
</protein>
<dbReference type="Pfam" id="PF00669">
    <property type="entry name" value="Flagellin_N"/>
    <property type="match status" value="1"/>
</dbReference>
<dbReference type="AlphaFoldDB" id="A0A7M3S9G5"/>
<reference evidence="7 8" key="2">
    <citation type="submission" date="2020-08" db="EMBL/GenBank/DDBJ databases">
        <authorList>
            <person name="Ueki A."/>
            <person name="Tonouchi A."/>
        </authorList>
    </citation>
    <scope>NUCLEOTIDE SEQUENCE [LARGE SCALE GENOMIC DNA]</scope>
    <source>
        <strain evidence="7 8">CTTW</strain>
    </source>
</reference>
<dbReference type="GO" id="GO:0005198">
    <property type="term" value="F:structural molecule activity"/>
    <property type="evidence" value="ECO:0007669"/>
    <property type="project" value="InterPro"/>
</dbReference>
<comment type="similarity">
    <text evidence="2">Belongs to the bacterial flagellin family.</text>
</comment>
<evidence type="ECO:0000259" key="5">
    <source>
        <dbReference type="Pfam" id="PF00669"/>
    </source>
</evidence>
<dbReference type="InterPro" id="IPR001029">
    <property type="entry name" value="Flagellin_N"/>
</dbReference>
<organism evidence="7 8">
    <name type="scientific">Anaerocolumna chitinilytica</name>
    <dbReference type="NCBI Taxonomy" id="1727145"/>
    <lineage>
        <taxon>Bacteria</taxon>
        <taxon>Bacillati</taxon>
        <taxon>Bacillota</taxon>
        <taxon>Clostridia</taxon>
        <taxon>Lachnospirales</taxon>
        <taxon>Lachnospiraceae</taxon>
        <taxon>Anaerocolumna</taxon>
    </lineage>
</organism>
<evidence type="ECO:0000256" key="2">
    <source>
        <dbReference type="ARBA" id="ARBA00005709"/>
    </source>
</evidence>
<dbReference type="Gene3D" id="1.20.1330.10">
    <property type="entry name" value="f41 fragment of flagellin, N-terminal domain"/>
    <property type="match status" value="2"/>
</dbReference>
<dbReference type="Pfam" id="PF00700">
    <property type="entry name" value="Flagellin_C"/>
    <property type="match status" value="1"/>
</dbReference>
<feature type="domain" description="Flagellin C-terminal" evidence="6">
    <location>
        <begin position="411"/>
        <end position="488"/>
    </location>
</feature>
<dbReference type="Proteomes" id="UP000515703">
    <property type="component" value="Chromosome"/>
</dbReference>
<sequence>MRITNKMMTNNLMSNINKNKNLMNKLDEQYSTGKKIQRPSEDPIVAVRALKLRTNLSELNQYYEKNIPDAKSWMDVTEEALKNMNDIVSKINSSCVQGASDSLTASDRSSIEETLSEMKKQIYQEGNANYAGRYVFTGYKTNSTLSFEQDTSISYTITENLTGENLDAITKVSYGVGGSPDTNAPSTINTHRLRLSYENLDSAVDASGNPNVTISYVDKNGTPGTIAAGNIQLASLSNTSIDPYSPAAGKVNYIPETGELILSDTVYASLQGAKEINVTYGKNQFETGDLKPENYFNCKDNTNNITYTVSDQQIQYEINFNQSLTVNTQARNAFDQGIGRDIDEIMYAVNDVESVENKIAEVKKNLEDKSLTQTQIDQLNKTLTNLQTEFKLKTDVMQDKFNKGILGSKNAQDKLNTAVADLGTRSVRLDMTEDRLSSQQTDFEDLMSNNEDADIAETYIKLNSAQMIYNASLNATGKTVKTNLLDFL</sequence>
<feature type="domain" description="Flagellin N-terminal" evidence="5">
    <location>
        <begin position="3"/>
        <end position="141"/>
    </location>
</feature>
<dbReference type="PANTHER" id="PTHR42792">
    <property type="entry name" value="FLAGELLIN"/>
    <property type="match status" value="1"/>
</dbReference>
<comment type="subcellular location">
    <subcellularLocation>
        <location evidence="1">Bacterial flagellum</location>
    </subcellularLocation>
</comment>
<dbReference type="NCBIfam" id="TIGR02550">
    <property type="entry name" value="flagell_flgL"/>
    <property type="match status" value="1"/>
</dbReference>
<gene>
    <name evidence="7" type="ORF">bsdcttw_42730</name>
</gene>
<keyword evidence="4" id="KW-0175">Coiled coil</keyword>
<keyword evidence="3" id="KW-0975">Bacterial flagellum</keyword>
<dbReference type="InterPro" id="IPR046358">
    <property type="entry name" value="Flagellin_C"/>
</dbReference>
<dbReference type="SUPFAM" id="SSF64518">
    <property type="entry name" value="Phase 1 flagellin"/>
    <property type="match status" value="1"/>
</dbReference>
<evidence type="ECO:0000256" key="1">
    <source>
        <dbReference type="ARBA" id="ARBA00004365"/>
    </source>
</evidence>
<evidence type="ECO:0000259" key="6">
    <source>
        <dbReference type="Pfam" id="PF00700"/>
    </source>
</evidence>
<feature type="coiled-coil region" evidence="4">
    <location>
        <begin position="352"/>
        <end position="389"/>
    </location>
</feature>
<name>A0A7M3S9G5_9FIRM</name>
<reference evidence="7 8" key="1">
    <citation type="submission" date="2020-08" db="EMBL/GenBank/DDBJ databases">
        <title>Draft genome sequencing of an Anaerocolumna strain isolated from anoxic soil subjected to BSD treatment.</title>
        <authorList>
            <person name="Uek A."/>
            <person name="Tonouchi A."/>
        </authorList>
    </citation>
    <scope>NUCLEOTIDE SEQUENCE [LARGE SCALE GENOMIC DNA]</scope>
    <source>
        <strain evidence="7 8">CTTW</strain>
    </source>
</reference>
<evidence type="ECO:0000313" key="7">
    <source>
        <dbReference type="EMBL" id="BCK01233.1"/>
    </source>
</evidence>
<dbReference type="EMBL" id="AP023368">
    <property type="protein sequence ID" value="BCK01233.1"/>
    <property type="molecule type" value="Genomic_DNA"/>
</dbReference>
<dbReference type="PANTHER" id="PTHR42792:SF1">
    <property type="entry name" value="FLAGELLAR HOOK-ASSOCIATED PROTEIN 3"/>
    <property type="match status" value="1"/>
</dbReference>
<evidence type="ECO:0000313" key="8">
    <source>
        <dbReference type="Proteomes" id="UP000515703"/>
    </source>
</evidence>